<name>B3S472_TRIAD</name>
<evidence type="ECO:0000256" key="3">
    <source>
        <dbReference type="SAM" id="MobiDB-lite"/>
    </source>
</evidence>
<evidence type="ECO:0000313" key="4">
    <source>
        <dbReference type="EMBL" id="EDV22405.1"/>
    </source>
</evidence>
<sequence>MSNADYLKKYLSKNYGKDGKKSKKKKNVAKGNNNRCKIIDDDSDWKRTTAGDANQEDIEDVMDDAPTVVDMDEIKPDPNKYWRQENENPLTTDRKYQNVNSLRKSGKDFSTIPRRKMKHDTSNQSLRPKTLQRDSPDLSPPRKGYHDSPDRSPPRRKERHGSPELSPPRRKGRHDSSDLSPPRRKGRHDSPDLSLPLRKGHYDAPDLSPPRRRGRHDSPDLSPPRRQGRHDSPDLSPRRKGRHDSPDLSPPRRKQRQDSPDLSPPRRKGRHDSPDLTPPRRRGRHDSPDLSPPRRRGRHDSPDLSRPRRRGRHDSPDLSSPRRKAGRDSPDLSPPRRKNADRKSKMNQDSKPTITKKAGLQSATVLKEENEFRRKLEDKQFDEMDATVSGKGAKTTYRDKHGKIRDIKKERLQMREERRKREEEEEKFMEWGKGMTQKKLAEEKLADAAHEINKPFARYADDADLDQQQREAERDGDPMLDYIKKKKNKRLGGKIKEKPKYKGPLPPPNRFNIMPGYRWDGVDRSNGFEGRRFKIINEKKSLQHEAYKWSTEDM</sequence>
<dbReference type="eggNOG" id="KOG2654">
    <property type="taxonomic scope" value="Eukaryota"/>
</dbReference>
<dbReference type="GO" id="GO:0000398">
    <property type="term" value="P:mRNA splicing, via spliceosome"/>
    <property type="evidence" value="ECO:0000318"/>
    <property type="project" value="GO_Central"/>
</dbReference>
<feature type="compositionally biased region" description="Basic and acidic residues" evidence="3">
    <location>
        <begin position="72"/>
        <end position="96"/>
    </location>
</feature>
<dbReference type="OrthoDB" id="6022at2759"/>
<organism evidence="4 5">
    <name type="scientific">Trichoplax adhaerens</name>
    <name type="common">Trichoplax reptans</name>
    <dbReference type="NCBI Taxonomy" id="10228"/>
    <lineage>
        <taxon>Eukaryota</taxon>
        <taxon>Metazoa</taxon>
        <taxon>Placozoa</taxon>
        <taxon>Uniplacotomia</taxon>
        <taxon>Trichoplacea</taxon>
        <taxon>Trichoplacidae</taxon>
        <taxon>Trichoplax</taxon>
    </lineage>
</organism>
<gene>
    <name evidence="4" type="ORF">TRIADDRAFT_28663</name>
</gene>
<comment type="similarity">
    <text evidence="1">Belongs to the CWC26 family.</text>
</comment>
<dbReference type="AlphaFoldDB" id="B3S472"/>
<dbReference type="PANTHER" id="PTHR31809:SF0">
    <property type="entry name" value="BUD13 HOMOLOG"/>
    <property type="match status" value="1"/>
</dbReference>
<feature type="compositionally biased region" description="Acidic residues" evidence="3">
    <location>
        <begin position="54"/>
        <end position="63"/>
    </location>
</feature>
<evidence type="ECO:0000313" key="5">
    <source>
        <dbReference type="Proteomes" id="UP000009022"/>
    </source>
</evidence>
<feature type="region of interest" description="Disordered" evidence="3">
    <location>
        <begin position="386"/>
        <end position="430"/>
    </location>
</feature>
<feature type="compositionally biased region" description="Basic and acidic residues" evidence="3">
    <location>
        <begin position="37"/>
        <end position="49"/>
    </location>
</feature>
<feature type="region of interest" description="Disordered" evidence="3">
    <location>
        <begin position="15"/>
        <end position="371"/>
    </location>
</feature>
<dbReference type="PANTHER" id="PTHR31809">
    <property type="entry name" value="BUD13 HOMOLOG"/>
    <property type="match status" value="1"/>
</dbReference>
<dbReference type="STRING" id="10228.B3S472"/>
<dbReference type="KEGG" id="tad:TRIADDRAFT_28663"/>
<protein>
    <recommendedName>
        <fullName evidence="2">BUD13 homolog</fullName>
    </recommendedName>
</protein>
<dbReference type="InterPro" id="IPR018609">
    <property type="entry name" value="Bud13"/>
</dbReference>
<dbReference type="InParanoid" id="B3S472"/>
<dbReference type="GO" id="GO:0005684">
    <property type="term" value="C:U2-type spliceosomal complex"/>
    <property type="evidence" value="ECO:0000318"/>
    <property type="project" value="GO_Central"/>
</dbReference>
<feature type="compositionally biased region" description="Basic residues" evidence="3">
    <location>
        <begin position="484"/>
        <end position="493"/>
    </location>
</feature>
<accession>B3S472</accession>
<feature type="compositionally biased region" description="Basic and acidic residues" evidence="3">
    <location>
        <begin position="144"/>
        <end position="155"/>
    </location>
</feature>
<dbReference type="CTD" id="6756162"/>
<proteinExistence type="inferred from homology"/>
<feature type="compositionally biased region" description="Basic and acidic residues" evidence="3">
    <location>
        <begin position="467"/>
        <end position="477"/>
    </location>
</feature>
<keyword evidence="5" id="KW-1185">Reference proteome</keyword>
<dbReference type="GeneID" id="6756162"/>
<dbReference type="EMBL" id="DS985249">
    <property type="protein sequence ID" value="EDV22405.1"/>
    <property type="molecule type" value="Genomic_DNA"/>
</dbReference>
<dbReference type="Pfam" id="PF09736">
    <property type="entry name" value="Bud13"/>
    <property type="match status" value="1"/>
</dbReference>
<evidence type="ECO:0000256" key="1">
    <source>
        <dbReference type="ARBA" id="ARBA00011069"/>
    </source>
</evidence>
<evidence type="ECO:0000256" key="2">
    <source>
        <dbReference type="ARBA" id="ARBA00014454"/>
    </source>
</evidence>
<feature type="region of interest" description="Disordered" evidence="3">
    <location>
        <begin position="459"/>
        <end position="517"/>
    </location>
</feature>
<dbReference type="Proteomes" id="UP000009022">
    <property type="component" value="Unassembled WGS sequence"/>
</dbReference>
<dbReference type="PhylomeDB" id="B3S472"/>
<dbReference type="InterPro" id="IPR051112">
    <property type="entry name" value="CWC26_splicing_factor"/>
</dbReference>
<reference evidence="4 5" key="1">
    <citation type="journal article" date="2008" name="Nature">
        <title>The Trichoplax genome and the nature of placozoans.</title>
        <authorList>
            <person name="Srivastava M."/>
            <person name="Begovic E."/>
            <person name="Chapman J."/>
            <person name="Putnam N.H."/>
            <person name="Hellsten U."/>
            <person name="Kawashima T."/>
            <person name="Kuo A."/>
            <person name="Mitros T."/>
            <person name="Salamov A."/>
            <person name="Carpenter M.L."/>
            <person name="Signorovitch A.Y."/>
            <person name="Moreno M.A."/>
            <person name="Kamm K."/>
            <person name="Grimwood J."/>
            <person name="Schmutz J."/>
            <person name="Shapiro H."/>
            <person name="Grigoriev I.V."/>
            <person name="Buss L.W."/>
            <person name="Schierwater B."/>
            <person name="Dellaporta S.L."/>
            <person name="Rokhsar D.S."/>
        </authorList>
    </citation>
    <scope>NUCLEOTIDE SEQUENCE [LARGE SCALE GENOMIC DNA]</scope>
    <source>
        <strain evidence="4 5">Grell-BS-1999</strain>
    </source>
</reference>
<feature type="compositionally biased region" description="Basic and acidic residues" evidence="3">
    <location>
        <begin position="396"/>
        <end position="422"/>
    </location>
</feature>
<dbReference type="OMA" id="QDTGNES"/>
<dbReference type="HOGENOM" id="CLU_024195_3_1_1"/>
<dbReference type="RefSeq" id="XP_002114949.1">
    <property type="nucleotide sequence ID" value="XM_002114913.1"/>
</dbReference>